<feature type="transmembrane region" description="Helical" evidence="5">
    <location>
        <begin position="95"/>
        <end position="112"/>
    </location>
</feature>
<feature type="transmembrane region" description="Helical" evidence="5">
    <location>
        <begin position="153"/>
        <end position="174"/>
    </location>
</feature>
<dbReference type="CDD" id="cd09322">
    <property type="entry name" value="TDT_TehA_like"/>
    <property type="match status" value="1"/>
</dbReference>
<dbReference type="RefSeq" id="WP_202688577.1">
    <property type="nucleotide sequence ID" value="NZ_JAESVN010000004.1"/>
</dbReference>
<dbReference type="EMBL" id="JAESVN010000004">
    <property type="protein sequence ID" value="MBL4917640.1"/>
    <property type="molecule type" value="Genomic_DNA"/>
</dbReference>
<organism evidence="6 7">
    <name type="scientific">Szabonella alba</name>
    <dbReference type="NCBI Taxonomy" id="2804194"/>
    <lineage>
        <taxon>Bacteria</taxon>
        <taxon>Pseudomonadati</taxon>
        <taxon>Pseudomonadota</taxon>
        <taxon>Alphaproteobacteria</taxon>
        <taxon>Rhodobacterales</taxon>
        <taxon>Paracoccaceae</taxon>
        <taxon>Szabonella</taxon>
    </lineage>
</organism>
<proteinExistence type="predicted"/>
<dbReference type="PANTHER" id="PTHR37955:SF1">
    <property type="entry name" value="DEP DOMAIN-CONTAINING PROTEIN"/>
    <property type="match status" value="1"/>
</dbReference>
<keyword evidence="7" id="KW-1185">Reference proteome</keyword>
<feature type="transmembrane region" description="Helical" evidence="5">
    <location>
        <begin position="213"/>
        <end position="232"/>
    </location>
</feature>
<keyword evidence="3 5" id="KW-1133">Transmembrane helix</keyword>
<dbReference type="PANTHER" id="PTHR37955">
    <property type="entry name" value="TELLURITE RESISTANCE PROTEIN TEHA"/>
    <property type="match status" value="1"/>
</dbReference>
<sequence length="327" mass="33312">MTETAPNPPPPVPPARLRPFQRMPPAVFPTIMGLFGLGLALRRAADGGLIHPGFGEILLGAVSLLWIFAAFGYLVKVAQRPGVVMQELAALPGRTGLAAGSLGLLLLAATVLPHRPGLALILMLAGLVLHLVLALLVTLWLQRAPDEAKSVTPAWHLHFVGFIIAGLVAAPLGLTGLATGLVIGTGAVAAGIWGVSLYQLVQGRPPAPLRPLLAIHLAPASLLGLVAALAGLVSVAQVMALIGGAILLALLLAGRWITAAGFSALWGAFTFPLAAYASLLLLLGGGWVWPGLAVLAGALLLVPYVAVKVLRAWAGGGLAAKTNAATA</sequence>
<feature type="transmembrane region" description="Helical" evidence="5">
    <location>
        <begin position="57"/>
        <end position="75"/>
    </location>
</feature>
<comment type="subcellular location">
    <subcellularLocation>
        <location evidence="1">Membrane</location>
        <topology evidence="1">Multi-pass membrane protein</topology>
    </subcellularLocation>
</comment>
<keyword evidence="2 5" id="KW-0812">Transmembrane</keyword>
<evidence type="ECO:0000256" key="4">
    <source>
        <dbReference type="ARBA" id="ARBA00023136"/>
    </source>
</evidence>
<feature type="transmembrane region" description="Helical" evidence="5">
    <location>
        <begin position="238"/>
        <end position="257"/>
    </location>
</feature>
<feature type="transmembrane region" description="Helical" evidence="5">
    <location>
        <begin position="289"/>
        <end position="307"/>
    </location>
</feature>
<name>A0A8K0XZY9_9RHOB</name>
<dbReference type="AlphaFoldDB" id="A0A8K0XZY9"/>
<evidence type="ECO:0000313" key="7">
    <source>
        <dbReference type="Proteomes" id="UP000648908"/>
    </source>
</evidence>
<evidence type="ECO:0000256" key="2">
    <source>
        <dbReference type="ARBA" id="ARBA00022692"/>
    </source>
</evidence>
<dbReference type="Pfam" id="PF03595">
    <property type="entry name" value="SLAC1"/>
    <property type="match status" value="1"/>
</dbReference>
<evidence type="ECO:0000256" key="1">
    <source>
        <dbReference type="ARBA" id="ARBA00004141"/>
    </source>
</evidence>
<protein>
    <submittedName>
        <fullName evidence="6">Tellurium resistance protein</fullName>
    </submittedName>
</protein>
<feature type="transmembrane region" description="Helical" evidence="5">
    <location>
        <begin position="118"/>
        <end position="141"/>
    </location>
</feature>
<gene>
    <name evidence="6" type="ORF">JL811_10445</name>
</gene>
<accession>A0A8K0XZY9</accession>
<dbReference type="Gene3D" id="1.50.10.150">
    <property type="entry name" value="Voltage-dependent anion channel"/>
    <property type="match status" value="1"/>
</dbReference>
<dbReference type="InterPro" id="IPR004695">
    <property type="entry name" value="SLAC1/Mae1/Ssu1/TehA"/>
</dbReference>
<dbReference type="GO" id="GO:0046583">
    <property type="term" value="F:monoatomic cation efflux transmembrane transporter activity"/>
    <property type="evidence" value="ECO:0007669"/>
    <property type="project" value="TreeGrafter"/>
</dbReference>
<dbReference type="Proteomes" id="UP000648908">
    <property type="component" value="Unassembled WGS sequence"/>
</dbReference>
<evidence type="ECO:0000256" key="5">
    <source>
        <dbReference type="SAM" id="Phobius"/>
    </source>
</evidence>
<feature type="transmembrane region" description="Helical" evidence="5">
    <location>
        <begin position="180"/>
        <end position="201"/>
    </location>
</feature>
<evidence type="ECO:0000313" key="6">
    <source>
        <dbReference type="EMBL" id="MBL4917640.1"/>
    </source>
</evidence>
<reference evidence="6" key="1">
    <citation type="submission" date="2021-01" db="EMBL/GenBank/DDBJ databases">
        <title>Tabrizicola alba sp. nov. a motile alkaliphilic bacterium isolated from a soda lake.</title>
        <authorList>
            <person name="Szuroczki S."/>
            <person name="Abbaszade G."/>
            <person name="Schumann P."/>
            <person name="Toth E."/>
        </authorList>
    </citation>
    <scope>NUCLEOTIDE SEQUENCE</scope>
    <source>
        <strain evidence="6">DMG-N-6</strain>
    </source>
</reference>
<evidence type="ECO:0000256" key="3">
    <source>
        <dbReference type="ARBA" id="ARBA00022989"/>
    </source>
</evidence>
<keyword evidence="4 5" id="KW-0472">Membrane</keyword>
<dbReference type="InterPro" id="IPR052951">
    <property type="entry name" value="Tellurite_res_ion_channel"/>
</dbReference>
<comment type="caution">
    <text evidence="6">The sequence shown here is derived from an EMBL/GenBank/DDBJ whole genome shotgun (WGS) entry which is preliminary data.</text>
</comment>
<dbReference type="InterPro" id="IPR038665">
    <property type="entry name" value="Voltage-dep_anion_channel_sf"/>
</dbReference>
<dbReference type="GO" id="GO:0005886">
    <property type="term" value="C:plasma membrane"/>
    <property type="evidence" value="ECO:0007669"/>
    <property type="project" value="TreeGrafter"/>
</dbReference>
<feature type="transmembrane region" description="Helical" evidence="5">
    <location>
        <begin position="26"/>
        <end position="45"/>
    </location>
</feature>